<dbReference type="AlphaFoldDB" id="A0A0P7GL75"/>
<gene>
    <name evidence="2" type="ORF">SY89_03492</name>
</gene>
<comment type="caution">
    <text evidence="2">The sequence shown here is derived from an EMBL/GenBank/DDBJ whole genome shotgun (WGS) entry which is preliminary data.</text>
</comment>
<dbReference type="EMBL" id="LGUC01000002">
    <property type="protein sequence ID" value="KPN29258.1"/>
    <property type="molecule type" value="Genomic_DNA"/>
</dbReference>
<name>A0A0P7GL75_9EURY</name>
<sequence length="350" mass="38900">MRREQSTAKTGLQADASGADEDPAGAFFRHAERATLLTAFDRPSLGPPPEPTRARIALDTVIELYRRGEVVTDRRELKDAVSKRKPVEETGSQDVFEKLFSFSVLVPVRRVTGGRDDKLLLHGDVIEWFSGVVDGAAVASDSARERAVMRFVNTQFEQDTDRTARAVAQDAWLYSRMVDKAETAATDAELAHEGKCKPDEPPEPDFLLADAFVPESKWGGKYNQYVLEGRLAGDVTPRSERVYERALEQQMTTLLTAALYGTGGFWELETEPPADSDADEEASQTAPEDPQHGISLQEFRTYLMGLAAETDPATIPTEFPEQAAEFDTAYEPDRTRSAAYYAIKNQRVER</sequence>
<organism evidence="2 3">
    <name type="scientific">Halolamina pelagica</name>
    <dbReference type="NCBI Taxonomy" id="699431"/>
    <lineage>
        <taxon>Archaea</taxon>
        <taxon>Methanobacteriati</taxon>
        <taxon>Methanobacteriota</taxon>
        <taxon>Stenosarchaea group</taxon>
        <taxon>Halobacteria</taxon>
        <taxon>Halobacteriales</taxon>
        <taxon>Haloferacaceae</taxon>
    </lineage>
</organism>
<keyword evidence="3" id="KW-1185">Reference proteome</keyword>
<feature type="region of interest" description="Disordered" evidence="1">
    <location>
        <begin position="268"/>
        <end position="293"/>
    </location>
</feature>
<feature type="region of interest" description="Disordered" evidence="1">
    <location>
        <begin position="1"/>
        <end position="25"/>
    </location>
</feature>
<accession>A0A0P7GL75</accession>
<dbReference type="STRING" id="699431.SY89_03492"/>
<dbReference type="Proteomes" id="UP000050535">
    <property type="component" value="Unassembled WGS sequence"/>
</dbReference>
<feature type="compositionally biased region" description="Acidic residues" evidence="1">
    <location>
        <begin position="268"/>
        <end position="282"/>
    </location>
</feature>
<evidence type="ECO:0000256" key="1">
    <source>
        <dbReference type="SAM" id="MobiDB-lite"/>
    </source>
</evidence>
<protein>
    <submittedName>
        <fullName evidence="2">Uncharacterized protein</fullName>
    </submittedName>
</protein>
<reference evidence="3" key="1">
    <citation type="submission" date="2013-11" db="EMBL/GenBank/DDBJ databases">
        <authorList>
            <person name="Hoang H.T."/>
            <person name="Killian M.L."/>
            <person name="Madson D.M."/>
            <person name="Arruda P.H.E."/>
            <person name="Sun D."/>
            <person name="Schwartz K.J."/>
            <person name="Yoon K."/>
        </authorList>
    </citation>
    <scope>NUCLEOTIDE SEQUENCE [LARGE SCALE GENOMIC DNA]</scope>
    <source>
        <strain evidence="3">CDK2</strain>
    </source>
</reference>
<evidence type="ECO:0000313" key="2">
    <source>
        <dbReference type="EMBL" id="KPN29258.1"/>
    </source>
</evidence>
<proteinExistence type="predicted"/>
<evidence type="ECO:0000313" key="3">
    <source>
        <dbReference type="Proteomes" id="UP000050535"/>
    </source>
</evidence>